<accession>A0ABS7J6L8</accession>
<evidence type="ECO:0000256" key="3">
    <source>
        <dbReference type="ARBA" id="ARBA00023125"/>
    </source>
</evidence>
<dbReference type="PROSITE" id="PS51898">
    <property type="entry name" value="TYR_RECOMBINASE"/>
    <property type="match status" value="1"/>
</dbReference>
<dbReference type="InterPro" id="IPR011010">
    <property type="entry name" value="DNA_brk_join_enz"/>
</dbReference>
<dbReference type="Pfam" id="PF00589">
    <property type="entry name" value="Phage_integrase"/>
    <property type="match status" value="1"/>
</dbReference>
<sequence>MQPDYTLGRLTRRRRDGSTYWSFCIVWRDSDGRRRRCSLGTTDKVTADALARQVWASLSAERPLDTVGDIVEAYLDSLNGERQERRKREAWAAAKPYWGRLKPATIDEAVSLAYPAWRKRAANTIRQELSLVRTALNWAAAGKRLDDVPKITLPPMQETSVGHLSKDEFRRLLDGCERPHVKLFAMLGVTTGGRKSALLQAKWDQVDFQRGLFNLNPEGRKQNSKHRATVPLNDLILNALREAKQAALTDYVIEHNGKPLLDIKKGFAAAAKRANLKAHPHMLRHSAAVWMAEDRVPMAEIASFLGHRDISVTARVYARFNPDYLRGAAESLCW</sequence>
<dbReference type="InterPro" id="IPR002104">
    <property type="entry name" value="Integrase_catalytic"/>
</dbReference>
<dbReference type="InterPro" id="IPR013762">
    <property type="entry name" value="Integrase-like_cat_sf"/>
</dbReference>
<dbReference type="Proteomes" id="UP000755104">
    <property type="component" value="Unassembled WGS sequence"/>
</dbReference>
<feature type="domain" description="Tyr recombinase" evidence="6">
    <location>
        <begin position="159"/>
        <end position="330"/>
    </location>
</feature>
<evidence type="ECO:0000313" key="8">
    <source>
        <dbReference type="EMBL" id="MBX7482963.1"/>
    </source>
</evidence>
<evidence type="ECO:0000256" key="4">
    <source>
        <dbReference type="ARBA" id="ARBA00023172"/>
    </source>
</evidence>
<keyword evidence="4" id="KW-0233">DNA recombination</keyword>
<dbReference type="CDD" id="cd00796">
    <property type="entry name" value="INT_Rci_Hp1_C"/>
    <property type="match status" value="1"/>
</dbReference>
<dbReference type="InterPro" id="IPR044068">
    <property type="entry name" value="CB"/>
</dbReference>
<dbReference type="PANTHER" id="PTHR30629:SF2">
    <property type="entry name" value="PROPHAGE INTEGRASE INTS-RELATED"/>
    <property type="match status" value="1"/>
</dbReference>
<organism evidence="8 9">
    <name type="scientific">Qipengyuania qiaonensis</name>
    <dbReference type="NCBI Taxonomy" id="2867240"/>
    <lineage>
        <taxon>Bacteria</taxon>
        <taxon>Pseudomonadati</taxon>
        <taxon>Pseudomonadota</taxon>
        <taxon>Alphaproteobacteria</taxon>
        <taxon>Sphingomonadales</taxon>
        <taxon>Erythrobacteraceae</taxon>
        <taxon>Qipengyuania</taxon>
    </lineage>
</organism>
<evidence type="ECO:0000313" key="9">
    <source>
        <dbReference type="Proteomes" id="UP000755104"/>
    </source>
</evidence>
<dbReference type="InterPro" id="IPR050808">
    <property type="entry name" value="Phage_Integrase"/>
</dbReference>
<keyword evidence="2" id="KW-0229">DNA integration</keyword>
<evidence type="ECO:0000256" key="2">
    <source>
        <dbReference type="ARBA" id="ARBA00022908"/>
    </source>
</evidence>
<reference evidence="8 9" key="1">
    <citation type="submission" date="2021-08" db="EMBL/GenBank/DDBJ databases">
        <title>Comparative Genomics Analysis of the Genus Qipengyuania Reveals Extensive Genetic Diversity and Metabolic Versatility, Including the Description of Fifteen Novel Species.</title>
        <authorList>
            <person name="Liu Y."/>
        </authorList>
    </citation>
    <scope>NUCLEOTIDE SEQUENCE [LARGE SCALE GENOMIC DNA]</scope>
    <source>
        <strain evidence="8 9">6D47A</strain>
    </source>
</reference>
<evidence type="ECO:0000259" key="6">
    <source>
        <dbReference type="PROSITE" id="PS51898"/>
    </source>
</evidence>
<dbReference type="EMBL" id="JAIGNO010000006">
    <property type="protein sequence ID" value="MBX7482963.1"/>
    <property type="molecule type" value="Genomic_DNA"/>
</dbReference>
<evidence type="ECO:0000256" key="1">
    <source>
        <dbReference type="ARBA" id="ARBA00008857"/>
    </source>
</evidence>
<dbReference type="Gene3D" id="1.10.443.10">
    <property type="entry name" value="Intergrase catalytic core"/>
    <property type="match status" value="1"/>
</dbReference>
<dbReference type="PROSITE" id="PS51900">
    <property type="entry name" value="CB"/>
    <property type="match status" value="1"/>
</dbReference>
<protein>
    <submittedName>
        <fullName evidence="8">Site-specific integrase</fullName>
    </submittedName>
</protein>
<dbReference type="SUPFAM" id="SSF56349">
    <property type="entry name" value="DNA breaking-rejoining enzymes"/>
    <property type="match status" value="1"/>
</dbReference>
<name>A0ABS7J6L8_9SPHN</name>
<comment type="similarity">
    <text evidence="1">Belongs to the 'phage' integrase family.</text>
</comment>
<comment type="caution">
    <text evidence="8">The sequence shown here is derived from an EMBL/GenBank/DDBJ whole genome shotgun (WGS) entry which is preliminary data.</text>
</comment>
<gene>
    <name evidence="8" type="ORF">K3174_10500</name>
</gene>
<dbReference type="PANTHER" id="PTHR30629">
    <property type="entry name" value="PROPHAGE INTEGRASE"/>
    <property type="match status" value="1"/>
</dbReference>
<proteinExistence type="inferred from homology"/>
<evidence type="ECO:0000256" key="5">
    <source>
        <dbReference type="PROSITE-ProRule" id="PRU01248"/>
    </source>
</evidence>
<evidence type="ECO:0000259" key="7">
    <source>
        <dbReference type="PROSITE" id="PS51900"/>
    </source>
</evidence>
<keyword evidence="9" id="KW-1185">Reference proteome</keyword>
<keyword evidence="3 5" id="KW-0238">DNA-binding</keyword>
<feature type="domain" description="Core-binding (CB)" evidence="7">
    <location>
        <begin position="65"/>
        <end position="140"/>
    </location>
</feature>